<dbReference type="STRING" id="582680.RS86_00570"/>
<dbReference type="Proteomes" id="UP000033740">
    <property type="component" value="Unassembled WGS sequence"/>
</dbReference>
<keyword evidence="2" id="KW-0645">Protease</keyword>
<name>A0A0F0LPQ9_9MICO</name>
<evidence type="ECO:0000313" key="3">
    <source>
        <dbReference type="Proteomes" id="UP000033740"/>
    </source>
</evidence>
<evidence type="ECO:0000259" key="1">
    <source>
        <dbReference type="Pfam" id="PF00144"/>
    </source>
</evidence>
<dbReference type="Gene3D" id="3.40.710.10">
    <property type="entry name" value="DD-peptidase/beta-lactamase superfamily"/>
    <property type="match status" value="1"/>
</dbReference>
<dbReference type="PATRIC" id="fig|582680.6.peg.587"/>
<dbReference type="Pfam" id="PF00144">
    <property type="entry name" value="Beta-lactamase"/>
    <property type="match status" value="1"/>
</dbReference>
<dbReference type="PANTHER" id="PTHR46825">
    <property type="entry name" value="D-ALANYL-D-ALANINE-CARBOXYPEPTIDASE/ENDOPEPTIDASE AMPH"/>
    <property type="match status" value="1"/>
</dbReference>
<dbReference type="InterPro" id="IPR050491">
    <property type="entry name" value="AmpC-like"/>
</dbReference>
<dbReference type="SUPFAM" id="SSF56601">
    <property type="entry name" value="beta-lactamase/transpeptidase-like"/>
    <property type="match status" value="1"/>
</dbReference>
<dbReference type="RefSeq" id="WP_200892736.1">
    <property type="nucleotide sequence ID" value="NZ_JYIX01000024.1"/>
</dbReference>
<keyword evidence="2" id="KW-0378">Hydrolase</keyword>
<feature type="domain" description="Beta-lactamase-related" evidence="1">
    <location>
        <begin position="101"/>
        <end position="399"/>
    </location>
</feature>
<comment type="caution">
    <text evidence="2">The sequence shown here is derived from an EMBL/GenBank/DDBJ whole genome shotgun (WGS) entry which is preliminary data.</text>
</comment>
<sequence length="445" mass="45943">MMPSPRRAPRDSRRTGRDLRRALALAAVAGALVLAGCSGPSTASSRTPSPSATPTTTAAAACVADPAKTITAKPGAKTMSALSAETVATLDAAAAKAFALGASPGAVVGVRTPEGTWTKAYGSADPAAGTPMQVGMHTRIASLTKMYTATIVLQLAHEGKLALADTIAKYVDGIPNGDKITLTQLADMTSGVASYTMNEKLLQKYFADPTAVYTPEEVIEAGAAVSPLFPPGESFAYSNTNTVLLGKVIEKVTGQDIGQVMQERIFDPLHLTNTSWPGTSAALPEPYAHGYTLNGNTATPDAPTDSTDWNPSWSFTAGEIISDIDDLLTMGRALGTGQGLVDAKTQALRLTSFSPIGYGFGLSCSQGWVGHTGDLSGYNTSLFYDTATDTTVAVQTNSDIASGGCTTSPTLTDDPGDAICQTPAVRLLVALTAELGTAYTPPPRK</sequence>
<keyword evidence="3" id="KW-1185">Reference proteome</keyword>
<dbReference type="EC" id="3.4.16.4" evidence="2"/>
<dbReference type="AlphaFoldDB" id="A0A0F0LPQ9"/>
<dbReference type="PANTHER" id="PTHR46825:SF7">
    <property type="entry name" value="D-ALANYL-D-ALANINE CARBOXYPEPTIDASE"/>
    <property type="match status" value="1"/>
</dbReference>
<keyword evidence="2" id="KW-0121">Carboxypeptidase</keyword>
<reference evidence="2 3" key="1">
    <citation type="submission" date="2015-02" db="EMBL/GenBank/DDBJ databases">
        <title>Draft genome sequences of ten Microbacterium spp. with emphasis on heavy metal contaminated environments.</title>
        <authorList>
            <person name="Corretto E."/>
        </authorList>
    </citation>
    <scope>NUCLEOTIDE SEQUENCE [LARGE SCALE GENOMIC DNA]</scope>
    <source>
        <strain evidence="2 3">ARN176</strain>
    </source>
</reference>
<gene>
    <name evidence="2" type="ORF">RS86_00570</name>
</gene>
<dbReference type="GO" id="GO:0009002">
    <property type="term" value="F:serine-type D-Ala-D-Ala carboxypeptidase activity"/>
    <property type="evidence" value="ECO:0007669"/>
    <property type="project" value="UniProtKB-EC"/>
</dbReference>
<protein>
    <submittedName>
        <fullName evidence="2">D-alanyl-D-alanine carboxypeptidase</fullName>
        <ecNumber evidence="2">3.4.16.4</ecNumber>
    </submittedName>
</protein>
<dbReference type="EMBL" id="JYIX01000024">
    <property type="protein sequence ID" value="KJL35187.1"/>
    <property type="molecule type" value="Genomic_DNA"/>
</dbReference>
<evidence type="ECO:0000313" key="2">
    <source>
        <dbReference type="EMBL" id="KJL35187.1"/>
    </source>
</evidence>
<organism evidence="2 3">
    <name type="scientific">Microbacterium azadirachtae</name>
    <dbReference type="NCBI Taxonomy" id="582680"/>
    <lineage>
        <taxon>Bacteria</taxon>
        <taxon>Bacillati</taxon>
        <taxon>Actinomycetota</taxon>
        <taxon>Actinomycetes</taxon>
        <taxon>Micrococcales</taxon>
        <taxon>Microbacteriaceae</taxon>
        <taxon>Microbacterium</taxon>
    </lineage>
</organism>
<accession>A0A0F0LPQ9</accession>
<dbReference type="InterPro" id="IPR012338">
    <property type="entry name" value="Beta-lactam/transpept-like"/>
</dbReference>
<proteinExistence type="predicted"/>
<dbReference type="InterPro" id="IPR001466">
    <property type="entry name" value="Beta-lactam-related"/>
</dbReference>